<organism evidence="3 5">
    <name type="scientific">Agathobacter rectalis</name>
    <dbReference type="NCBI Taxonomy" id="39491"/>
    <lineage>
        <taxon>Bacteria</taxon>
        <taxon>Bacillati</taxon>
        <taxon>Bacillota</taxon>
        <taxon>Clostridia</taxon>
        <taxon>Lachnospirales</taxon>
        <taxon>Lachnospiraceae</taxon>
        <taxon>Agathobacter</taxon>
    </lineage>
</organism>
<reference evidence="5" key="1">
    <citation type="submission" date="2015-05" db="EMBL/GenBank/DDBJ databases">
        <authorList>
            <consortium name="Pathogen Informatics"/>
        </authorList>
    </citation>
    <scope>NUCLEOTIDE SEQUENCE [LARGE SCALE GENOMIC DNA]</scope>
    <source>
        <strain evidence="4 6">2789STDY5834884</strain>
        <strain evidence="5">T1-815</strain>
    </source>
</reference>
<name>A0A0M6WR46_9FIRM</name>
<dbReference type="Proteomes" id="UP000095602">
    <property type="component" value="Unassembled WGS sequence"/>
</dbReference>
<protein>
    <submittedName>
        <fullName evidence="3">Uncharacterized protein</fullName>
    </submittedName>
</protein>
<dbReference type="SUPFAM" id="SSF53067">
    <property type="entry name" value="Actin-like ATPase domain"/>
    <property type="match status" value="2"/>
</dbReference>
<dbReference type="Gene3D" id="3.30.420.40">
    <property type="match status" value="2"/>
</dbReference>
<evidence type="ECO:0000313" key="5">
    <source>
        <dbReference type="Proteomes" id="UP000049472"/>
    </source>
</evidence>
<evidence type="ECO:0000313" key="4">
    <source>
        <dbReference type="EMBL" id="CUP31952.1"/>
    </source>
</evidence>
<reference evidence="3" key="2">
    <citation type="submission" date="2015-05" db="EMBL/GenBank/DDBJ databases">
        <authorList>
            <person name="Wang D.B."/>
            <person name="Wang M."/>
        </authorList>
    </citation>
    <scope>NUCLEOTIDE SEQUENCE [LARGE SCALE GENOMIC DNA]</scope>
    <source>
        <strain evidence="3">T1-815</strain>
    </source>
</reference>
<evidence type="ECO:0000259" key="1">
    <source>
        <dbReference type="Pfam" id="PF17989"/>
    </source>
</evidence>
<dbReference type="InterPro" id="IPR040607">
    <property type="entry name" value="ALP_N"/>
</dbReference>
<proteinExistence type="predicted"/>
<dbReference type="RefSeq" id="WP_055062039.1">
    <property type="nucleotide sequence ID" value="NZ_CVRQ01000022.1"/>
</dbReference>
<dbReference type="EMBL" id="CZAJ01000030">
    <property type="protein sequence ID" value="CUP31952.1"/>
    <property type="molecule type" value="Genomic_DNA"/>
</dbReference>
<sequence length="338" mass="38773">MDFFILVTGTDAGEREDYMTEKIREYSMNGALIIGVDNGYGNMKTARRCFKTAIAKYDSAPVLSRDYIEYDGGYYVIGEGRKGFVADKQTDDDNYMLTLAAIVKELEARGMTDSVNRARIHLAVGLPLKWVQAQREDFKRYMLRNSSVEVGYKDRLYYIEFAGCTVMPQCYSAVTENLKDFAGVTLLADIGNGTMNLMYLNNGRPMESKAWTEKLGVFQCFQKIHNMVQDKTGDNLMDDVIDNILRSGKIELPDPHASLVEKAICDYVEEIFQKLRDHEYNEKLMKVYFMGGGARLVENFGEYNPENTVFNNDIRANAKGYEYYCYMLLRHQERAGRR</sequence>
<dbReference type="InterPro" id="IPR043129">
    <property type="entry name" value="ATPase_NBD"/>
</dbReference>
<evidence type="ECO:0000259" key="2">
    <source>
        <dbReference type="Pfam" id="PF21522"/>
    </source>
</evidence>
<dbReference type="InterPro" id="IPR049067">
    <property type="entry name" value="MreB-like_C"/>
</dbReference>
<accession>A0A0M6WR46</accession>
<feature type="domain" description="Actin homologue MreB-like C-terminal" evidence="2">
    <location>
        <begin position="188"/>
        <end position="299"/>
    </location>
</feature>
<evidence type="ECO:0000313" key="3">
    <source>
        <dbReference type="EMBL" id="CRL38866.1"/>
    </source>
</evidence>
<dbReference type="Pfam" id="PF17989">
    <property type="entry name" value="ALP_N"/>
    <property type="match status" value="1"/>
</dbReference>
<evidence type="ECO:0000313" key="6">
    <source>
        <dbReference type="Proteomes" id="UP000095602"/>
    </source>
</evidence>
<dbReference type="Pfam" id="PF21522">
    <property type="entry name" value="MreB-like_C"/>
    <property type="match status" value="1"/>
</dbReference>
<feature type="domain" description="Actin-like protein N-terminal" evidence="1">
    <location>
        <begin position="35"/>
        <end position="171"/>
    </location>
</feature>
<dbReference type="AlphaFoldDB" id="A0A0M6WR46"/>
<dbReference type="Proteomes" id="UP000049472">
    <property type="component" value="Unassembled WGS sequence"/>
</dbReference>
<dbReference type="EMBL" id="CVRQ01000022">
    <property type="protein sequence ID" value="CRL38866.1"/>
    <property type="molecule type" value="Genomic_DNA"/>
</dbReference>
<gene>
    <name evidence="4" type="ORF">ERS852497_02536</name>
    <name evidence="3" type="ORF">T1815_19211</name>
</gene>
<keyword evidence="5" id="KW-1185">Reference proteome</keyword>